<dbReference type="InterPro" id="IPR009050">
    <property type="entry name" value="Globin-like_sf"/>
</dbReference>
<dbReference type="GO" id="GO:0046872">
    <property type="term" value="F:metal ion binding"/>
    <property type="evidence" value="ECO:0007669"/>
    <property type="project" value="UniProtKB-KW"/>
</dbReference>
<keyword evidence="5" id="KW-0408">Iron</keyword>
<evidence type="ECO:0000256" key="2">
    <source>
        <dbReference type="ARBA" id="ARBA00022617"/>
    </source>
</evidence>
<feature type="compositionally biased region" description="Polar residues" evidence="7">
    <location>
        <begin position="29"/>
        <end position="39"/>
    </location>
</feature>
<evidence type="ECO:0000256" key="3">
    <source>
        <dbReference type="ARBA" id="ARBA00022621"/>
    </source>
</evidence>
<comment type="caution">
    <text evidence="9">The sequence shown here is derived from an EMBL/GenBank/DDBJ whole genome shotgun (WGS) entry which is preliminary data.</text>
</comment>
<reference evidence="9 10" key="1">
    <citation type="submission" date="2024-08" db="EMBL/GenBank/DDBJ databases">
        <title>Gnathostoma spinigerum genome.</title>
        <authorList>
            <person name="Gonzalez-Bertolin B."/>
            <person name="Monzon S."/>
            <person name="Zaballos A."/>
            <person name="Jimenez P."/>
            <person name="Dekumyoy P."/>
            <person name="Varona S."/>
            <person name="Cuesta I."/>
            <person name="Sumanam S."/>
            <person name="Adisakwattana P."/>
            <person name="Gasser R.B."/>
            <person name="Hernandez-Gonzalez A."/>
            <person name="Young N.D."/>
            <person name="Perteguer M.J."/>
        </authorList>
    </citation>
    <scope>NUCLEOTIDE SEQUENCE [LARGE SCALE GENOMIC DNA]</scope>
    <source>
        <strain evidence="9">AL3</strain>
        <tissue evidence="9">Liver</tissue>
    </source>
</reference>
<dbReference type="Proteomes" id="UP001608902">
    <property type="component" value="Unassembled WGS sequence"/>
</dbReference>
<feature type="domain" description="Globin" evidence="8">
    <location>
        <begin position="46"/>
        <end position="196"/>
    </location>
</feature>
<dbReference type="InterPro" id="IPR000971">
    <property type="entry name" value="Globin"/>
</dbReference>
<dbReference type="GO" id="GO:0005344">
    <property type="term" value="F:oxygen carrier activity"/>
    <property type="evidence" value="ECO:0007669"/>
    <property type="project" value="UniProtKB-KW"/>
</dbReference>
<evidence type="ECO:0000256" key="1">
    <source>
        <dbReference type="ARBA" id="ARBA00022448"/>
    </source>
</evidence>
<dbReference type="CDD" id="cd01040">
    <property type="entry name" value="Mb-like"/>
    <property type="match status" value="1"/>
</dbReference>
<dbReference type="EMBL" id="JBGFUD010012047">
    <property type="protein sequence ID" value="MFH4983369.1"/>
    <property type="molecule type" value="Genomic_DNA"/>
</dbReference>
<dbReference type="PANTHER" id="PTHR46458">
    <property type="entry name" value="BLR2807 PROTEIN"/>
    <property type="match status" value="1"/>
</dbReference>
<dbReference type="Gene3D" id="1.10.490.10">
    <property type="entry name" value="Globins"/>
    <property type="match status" value="1"/>
</dbReference>
<name>A0ABD6ETS0_9BILA</name>
<keyword evidence="2 6" id="KW-0349">Heme</keyword>
<evidence type="ECO:0000313" key="10">
    <source>
        <dbReference type="Proteomes" id="UP001608902"/>
    </source>
</evidence>
<dbReference type="AlphaFoldDB" id="A0ABD6ETS0"/>
<dbReference type="Pfam" id="PF00042">
    <property type="entry name" value="Globin"/>
    <property type="match status" value="1"/>
</dbReference>
<dbReference type="SUPFAM" id="SSF46458">
    <property type="entry name" value="Globin-like"/>
    <property type="match status" value="1"/>
</dbReference>
<keyword evidence="10" id="KW-1185">Reference proteome</keyword>
<evidence type="ECO:0000256" key="6">
    <source>
        <dbReference type="RuleBase" id="RU000356"/>
    </source>
</evidence>
<comment type="similarity">
    <text evidence="6">Belongs to the globin family.</text>
</comment>
<keyword evidence="3 6" id="KW-0561">Oxygen transport</keyword>
<evidence type="ECO:0000259" key="8">
    <source>
        <dbReference type="PROSITE" id="PS01033"/>
    </source>
</evidence>
<keyword evidence="1 6" id="KW-0813">Transport</keyword>
<protein>
    <recommendedName>
        <fullName evidence="8">Globin domain-containing protein</fullName>
    </recommendedName>
</protein>
<accession>A0ABD6ETS0</accession>
<evidence type="ECO:0000313" key="9">
    <source>
        <dbReference type="EMBL" id="MFH4983369.1"/>
    </source>
</evidence>
<keyword evidence="4" id="KW-0479">Metal-binding</keyword>
<organism evidence="9 10">
    <name type="scientific">Gnathostoma spinigerum</name>
    <dbReference type="NCBI Taxonomy" id="75299"/>
    <lineage>
        <taxon>Eukaryota</taxon>
        <taxon>Metazoa</taxon>
        <taxon>Ecdysozoa</taxon>
        <taxon>Nematoda</taxon>
        <taxon>Chromadorea</taxon>
        <taxon>Rhabditida</taxon>
        <taxon>Spirurina</taxon>
        <taxon>Gnathostomatomorpha</taxon>
        <taxon>Gnathostomatoidea</taxon>
        <taxon>Gnathostomatidae</taxon>
        <taxon>Gnathostoma</taxon>
    </lineage>
</organism>
<dbReference type="PANTHER" id="PTHR46458:SF1">
    <property type="entry name" value="GEO09476P1"/>
    <property type="match status" value="1"/>
</dbReference>
<evidence type="ECO:0000256" key="4">
    <source>
        <dbReference type="ARBA" id="ARBA00022723"/>
    </source>
</evidence>
<dbReference type="InterPro" id="IPR012292">
    <property type="entry name" value="Globin/Proto"/>
</dbReference>
<sequence length="212" mass="24301">MRSHSHENRPSLIQRGLSFTIDRTPTPPSGSSLRQSTSPQFEIRGDLTGQQINIIKRTWKQHLKSVNDNEYEMASRLLIRIFRLEPRLMSAFGLYNISVSACRSSEIFDEHVKILEPTLAFVMSHLHDATALSKRLQMLGGRHVHHTAVTYKSIYWKIVVQAMIEFVNADRAMSDVHDAWIALGGFCVEQMRIGYKIEYKLKTLVDDLADKC</sequence>
<feature type="region of interest" description="Disordered" evidence="7">
    <location>
        <begin position="1"/>
        <end position="39"/>
    </location>
</feature>
<dbReference type="InterPro" id="IPR050532">
    <property type="entry name" value="Globin-like_OT"/>
</dbReference>
<evidence type="ECO:0000256" key="7">
    <source>
        <dbReference type="SAM" id="MobiDB-lite"/>
    </source>
</evidence>
<dbReference type="InterPro" id="IPR044399">
    <property type="entry name" value="Mb-like_M"/>
</dbReference>
<evidence type="ECO:0000256" key="5">
    <source>
        <dbReference type="ARBA" id="ARBA00023004"/>
    </source>
</evidence>
<dbReference type="PROSITE" id="PS01033">
    <property type="entry name" value="GLOBIN"/>
    <property type="match status" value="1"/>
</dbReference>
<gene>
    <name evidence="9" type="ORF">AB6A40_010078</name>
</gene>
<proteinExistence type="inferred from homology"/>